<evidence type="ECO:0000256" key="1">
    <source>
        <dbReference type="SAM" id="MobiDB-lite"/>
    </source>
</evidence>
<dbReference type="EMBL" id="BTSX01000006">
    <property type="protein sequence ID" value="GMT07829.1"/>
    <property type="molecule type" value="Genomic_DNA"/>
</dbReference>
<dbReference type="Proteomes" id="UP001432027">
    <property type="component" value="Unassembled WGS sequence"/>
</dbReference>
<protein>
    <submittedName>
        <fullName evidence="2">Uncharacterized protein</fullName>
    </submittedName>
</protein>
<dbReference type="AlphaFoldDB" id="A0AAV5UNB5"/>
<comment type="caution">
    <text evidence="2">The sequence shown here is derived from an EMBL/GenBank/DDBJ whole genome shotgun (WGS) entry which is preliminary data.</text>
</comment>
<keyword evidence="3" id="KW-1185">Reference proteome</keyword>
<reference evidence="2" key="1">
    <citation type="submission" date="2023-10" db="EMBL/GenBank/DDBJ databases">
        <title>Genome assembly of Pristionchus species.</title>
        <authorList>
            <person name="Yoshida K."/>
            <person name="Sommer R.J."/>
        </authorList>
    </citation>
    <scope>NUCLEOTIDE SEQUENCE</scope>
    <source>
        <strain evidence="2">RS0144</strain>
    </source>
</reference>
<evidence type="ECO:0000313" key="2">
    <source>
        <dbReference type="EMBL" id="GMT07829.1"/>
    </source>
</evidence>
<feature type="non-terminal residue" evidence="2">
    <location>
        <position position="91"/>
    </location>
</feature>
<feature type="region of interest" description="Disordered" evidence="1">
    <location>
        <begin position="1"/>
        <end position="23"/>
    </location>
</feature>
<name>A0AAV5UNB5_9BILA</name>
<proteinExistence type="predicted"/>
<gene>
    <name evidence="2" type="ORF">PENTCL1PPCAC_30003</name>
</gene>
<feature type="compositionally biased region" description="Basic and acidic residues" evidence="1">
    <location>
        <begin position="1"/>
        <end position="10"/>
    </location>
</feature>
<accession>A0AAV5UNB5</accession>
<organism evidence="2 3">
    <name type="scientific">Pristionchus entomophagus</name>
    <dbReference type="NCBI Taxonomy" id="358040"/>
    <lineage>
        <taxon>Eukaryota</taxon>
        <taxon>Metazoa</taxon>
        <taxon>Ecdysozoa</taxon>
        <taxon>Nematoda</taxon>
        <taxon>Chromadorea</taxon>
        <taxon>Rhabditida</taxon>
        <taxon>Rhabditina</taxon>
        <taxon>Diplogasteromorpha</taxon>
        <taxon>Diplogasteroidea</taxon>
        <taxon>Neodiplogasteridae</taxon>
        <taxon>Pristionchus</taxon>
    </lineage>
</organism>
<evidence type="ECO:0000313" key="3">
    <source>
        <dbReference type="Proteomes" id="UP001432027"/>
    </source>
</evidence>
<sequence length="91" mass="10313">MRSGRDRRQENYLGSGKKKDKPTIKSEMISTALHIFSPDVNGSILETFSIEKINYHLSSDTSQRKEAYDVDCSSIDLVIDSSLISCKEKIR</sequence>